<dbReference type="EMBL" id="MN740992">
    <property type="protein sequence ID" value="QHU21762.1"/>
    <property type="molecule type" value="Genomic_DNA"/>
</dbReference>
<name>A0A6C0KUV2_9ZZZZ</name>
<reference evidence="3" key="1">
    <citation type="journal article" date="2020" name="Nature">
        <title>Giant virus diversity and host interactions through global metagenomics.</title>
        <authorList>
            <person name="Schulz F."/>
            <person name="Roux S."/>
            <person name="Paez-Espino D."/>
            <person name="Jungbluth S."/>
            <person name="Walsh D.A."/>
            <person name="Denef V.J."/>
            <person name="McMahon K.D."/>
            <person name="Konstantinidis K.T."/>
            <person name="Eloe-Fadrosh E.A."/>
            <person name="Kyrpides N.C."/>
            <person name="Woyke T."/>
        </authorList>
    </citation>
    <scope>NUCLEOTIDE SEQUENCE</scope>
    <source>
        <strain evidence="3">GVMAG-S-3300013286-35</strain>
    </source>
</reference>
<dbReference type="AlphaFoldDB" id="A0A6C0KUV2"/>
<evidence type="ECO:0000256" key="2">
    <source>
        <dbReference type="ARBA" id="ARBA00022679"/>
    </source>
</evidence>
<dbReference type="InterPro" id="IPR002516">
    <property type="entry name" value="Glyco_trans_11"/>
</dbReference>
<dbReference type="GO" id="GO:0016020">
    <property type="term" value="C:membrane"/>
    <property type="evidence" value="ECO:0007669"/>
    <property type="project" value="InterPro"/>
</dbReference>
<accession>A0A6C0KUV2</accession>
<organism evidence="3">
    <name type="scientific">viral metagenome</name>
    <dbReference type="NCBI Taxonomy" id="1070528"/>
    <lineage>
        <taxon>unclassified sequences</taxon>
        <taxon>metagenomes</taxon>
        <taxon>organismal metagenomes</taxon>
    </lineage>
</organism>
<keyword evidence="2" id="KW-0808">Transferase</keyword>
<evidence type="ECO:0008006" key="4">
    <source>
        <dbReference type="Google" id="ProtNLM"/>
    </source>
</evidence>
<evidence type="ECO:0000313" key="3">
    <source>
        <dbReference type="EMBL" id="QHU21762.1"/>
    </source>
</evidence>
<dbReference type="GO" id="GO:0008107">
    <property type="term" value="F:galactoside 2-alpha-L-fucosyltransferase activity"/>
    <property type="evidence" value="ECO:0007669"/>
    <property type="project" value="InterPro"/>
</dbReference>
<dbReference type="CDD" id="cd11301">
    <property type="entry name" value="Fut1_Fut2_like"/>
    <property type="match status" value="1"/>
</dbReference>
<sequence length="273" mass="32359">MYITPAITAINSKFLSKYNTGLGNVLFQIASCYGLAKMTNRTVSWNKVIEFGNILYNLYGLNHKDTIFRKCWAIAEVNFDIFYGLFTLELDTHRIDSLKHINKHLEVYSYLENFEYFNFCRDEICELFSIDDSSLEQIKESFPILFDSRYTTISIHFRGTEYINGIVGDRPWDYSFYKRAVDYYKNRISNVIFIIFSDEIDKIDLDFLGTSPYEKIHHSNDYIELWCMTMCKHNIISRSTFSWWGAYLNDNPEKTVLYNYNDSFIYQSLFTSI</sequence>
<dbReference type="PANTHER" id="PTHR11927:SF9">
    <property type="entry name" value="L-FUCOSYLTRANSFERASE"/>
    <property type="match status" value="1"/>
</dbReference>
<dbReference type="GO" id="GO:0005975">
    <property type="term" value="P:carbohydrate metabolic process"/>
    <property type="evidence" value="ECO:0007669"/>
    <property type="project" value="InterPro"/>
</dbReference>
<dbReference type="PANTHER" id="PTHR11927">
    <property type="entry name" value="GALACTOSIDE 2-L-FUCOSYLTRANSFERASE"/>
    <property type="match status" value="1"/>
</dbReference>
<protein>
    <recommendedName>
        <fullName evidence="4">Glycosyltransferase</fullName>
    </recommendedName>
</protein>
<dbReference type="Pfam" id="PF01531">
    <property type="entry name" value="Glyco_transf_11"/>
    <property type="match status" value="1"/>
</dbReference>
<proteinExistence type="predicted"/>
<keyword evidence="1" id="KW-0328">Glycosyltransferase</keyword>
<evidence type="ECO:0000256" key="1">
    <source>
        <dbReference type="ARBA" id="ARBA00022676"/>
    </source>
</evidence>